<dbReference type="InterPro" id="IPR027417">
    <property type="entry name" value="P-loop_NTPase"/>
</dbReference>
<dbReference type="InterPro" id="IPR045455">
    <property type="entry name" value="NrS-1_pol-like_helicase"/>
</dbReference>
<dbReference type="GO" id="GO:0005524">
    <property type="term" value="F:ATP binding"/>
    <property type="evidence" value="ECO:0007669"/>
    <property type="project" value="UniProtKB-KW"/>
</dbReference>
<name>A0A0F8WHD4_9ZZZZ</name>
<sequence>VLTGSTKEQALFFIYGPSQTGKSRFVEALAGVMGDYACSAPMEAFIDHKGGHPTDLAGLRGSRLVTASETEENRSWAEAKVKTLTGQDRISARFMRQDFFEFLPTFKILVAGNYRPRLKNPDGAMRRRFQIIPFDKVIPEAERDKNLHEKLEAERPGILQWMIDGCLDWQDHGLNPPQAVSDSTDEYFEAEDTVGRWLEEECTVGSGMTGRLGHLYGSWQKWCETNGEFSGSNRRLGGLLDQRGFERWRDSDGSKGFRGLDAKNYQ</sequence>
<dbReference type="InterPro" id="IPR014015">
    <property type="entry name" value="Helicase_SF3_DNA-vir"/>
</dbReference>
<dbReference type="InterPro" id="IPR006500">
    <property type="entry name" value="Helicase_put_C_phage/plasmid"/>
</dbReference>
<dbReference type="InterPro" id="IPR051620">
    <property type="entry name" value="ORF904-like_C"/>
</dbReference>
<dbReference type="PROSITE" id="PS51206">
    <property type="entry name" value="SF3_HELICASE_1"/>
    <property type="match status" value="1"/>
</dbReference>
<reference evidence="5" key="1">
    <citation type="journal article" date="2015" name="Nature">
        <title>Complex archaea that bridge the gap between prokaryotes and eukaryotes.</title>
        <authorList>
            <person name="Spang A."/>
            <person name="Saw J.H."/>
            <person name="Jorgensen S.L."/>
            <person name="Zaremba-Niedzwiedzka K."/>
            <person name="Martijn J."/>
            <person name="Lind A.E."/>
            <person name="van Eijk R."/>
            <person name="Schleper C."/>
            <person name="Guy L."/>
            <person name="Ettema T.J."/>
        </authorList>
    </citation>
    <scope>NUCLEOTIDE SEQUENCE</scope>
</reference>
<dbReference type="PANTHER" id="PTHR35372:SF2">
    <property type="entry name" value="SF3 HELICASE DOMAIN-CONTAINING PROTEIN"/>
    <property type="match status" value="1"/>
</dbReference>
<evidence type="ECO:0000256" key="1">
    <source>
        <dbReference type="ARBA" id="ARBA00022741"/>
    </source>
</evidence>
<evidence type="ECO:0000256" key="2">
    <source>
        <dbReference type="ARBA" id="ARBA00022801"/>
    </source>
</evidence>
<feature type="non-terminal residue" evidence="5">
    <location>
        <position position="1"/>
    </location>
</feature>
<keyword evidence="2" id="KW-0378">Hydrolase</keyword>
<protein>
    <recommendedName>
        <fullName evidence="4">SF3 helicase domain-containing protein</fullName>
    </recommendedName>
</protein>
<dbReference type="Pfam" id="PF19263">
    <property type="entry name" value="DUF5906"/>
    <property type="match status" value="1"/>
</dbReference>
<organism evidence="5">
    <name type="scientific">marine sediment metagenome</name>
    <dbReference type="NCBI Taxonomy" id="412755"/>
    <lineage>
        <taxon>unclassified sequences</taxon>
        <taxon>metagenomes</taxon>
        <taxon>ecological metagenomes</taxon>
    </lineage>
</organism>
<dbReference type="Gene3D" id="3.40.50.300">
    <property type="entry name" value="P-loop containing nucleotide triphosphate hydrolases"/>
    <property type="match status" value="1"/>
</dbReference>
<feature type="domain" description="SF3 helicase" evidence="4">
    <location>
        <begin position="1"/>
        <end position="147"/>
    </location>
</feature>
<gene>
    <name evidence="5" type="ORF">LCGC14_3153700</name>
</gene>
<accession>A0A0F8WHD4</accession>
<proteinExistence type="predicted"/>
<dbReference type="SUPFAM" id="SSF52540">
    <property type="entry name" value="P-loop containing nucleoside triphosphate hydrolases"/>
    <property type="match status" value="1"/>
</dbReference>
<dbReference type="EMBL" id="LAZR01069505">
    <property type="protein sequence ID" value="KKK47585.1"/>
    <property type="molecule type" value="Genomic_DNA"/>
</dbReference>
<dbReference type="PANTHER" id="PTHR35372">
    <property type="entry name" value="ATP BINDING PROTEIN-RELATED"/>
    <property type="match status" value="1"/>
</dbReference>
<evidence type="ECO:0000256" key="3">
    <source>
        <dbReference type="ARBA" id="ARBA00022840"/>
    </source>
</evidence>
<dbReference type="GO" id="GO:0016787">
    <property type="term" value="F:hydrolase activity"/>
    <property type="evidence" value="ECO:0007669"/>
    <property type="project" value="UniProtKB-KW"/>
</dbReference>
<keyword evidence="1" id="KW-0547">Nucleotide-binding</keyword>
<dbReference type="AlphaFoldDB" id="A0A0F8WHD4"/>
<dbReference type="NCBIfam" id="TIGR01613">
    <property type="entry name" value="primase_Cterm"/>
    <property type="match status" value="1"/>
</dbReference>
<keyword evidence="3" id="KW-0067">ATP-binding</keyword>
<comment type="caution">
    <text evidence="5">The sequence shown here is derived from an EMBL/GenBank/DDBJ whole genome shotgun (WGS) entry which is preliminary data.</text>
</comment>
<evidence type="ECO:0000313" key="5">
    <source>
        <dbReference type="EMBL" id="KKK47585.1"/>
    </source>
</evidence>
<evidence type="ECO:0000259" key="4">
    <source>
        <dbReference type="PROSITE" id="PS51206"/>
    </source>
</evidence>